<sequence>MKISTKGRYAITAMIELALRHKQGPVTLADISVEQSISVSYLEQLFAQLRKHGLVTGLRGPGGGYCLRRPASEVSIADILRAVDDSVAATASKPLMPEDEARPVSLRLWDRLSHQIYDYLDNVSLAEVATTKDAPRITTVPKSPFSNLHRSAA</sequence>
<dbReference type="KEGG" id="ttc:FOKN1_0849"/>
<organism evidence="2 3">
    <name type="scientific">Thiohalobacter thiocyanaticus</name>
    <dbReference type="NCBI Taxonomy" id="585455"/>
    <lineage>
        <taxon>Bacteria</taxon>
        <taxon>Pseudomonadati</taxon>
        <taxon>Pseudomonadota</taxon>
        <taxon>Gammaproteobacteria</taxon>
        <taxon>Thiohalobacterales</taxon>
        <taxon>Thiohalobacteraceae</taxon>
        <taxon>Thiohalobacter</taxon>
    </lineage>
</organism>
<dbReference type="InterPro" id="IPR000944">
    <property type="entry name" value="Tscrpt_reg_Rrf2"/>
</dbReference>
<dbReference type="PANTHER" id="PTHR33221">
    <property type="entry name" value="WINGED HELIX-TURN-HELIX TRANSCRIPTIONAL REGULATOR, RRF2 FAMILY"/>
    <property type="match status" value="1"/>
</dbReference>
<dbReference type="SUPFAM" id="SSF46785">
    <property type="entry name" value="Winged helix' DNA-binding domain"/>
    <property type="match status" value="1"/>
</dbReference>
<dbReference type="AlphaFoldDB" id="A0A1Z4VNS2"/>
<dbReference type="PANTHER" id="PTHR33221:SF5">
    <property type="entry name" value="HTH-TYPE TRANSCRIPTIONAL REGULATOR ISCR"/>
    <property type="match status" value="1"/>
</dbReference>
<dbReference type="EMBL" id="AP018052">
    <property type="protein sequence ID" value="BAZ93251.1"/>
    <property type="molecule type" value="Genomic_DNA"/>
</dbReference>
<dbReference type="InterPro" id="IPR036388">
    <property type="entry name" value="WH-like_DNA-bd_sf"/>
</dbReference>
<dbReference type="InterPro" id="IPR036390">
    <property type="entry name" value="WH_DNA-bd_sf"/>
</dbReference>
<dbReference type="GO" id="GO:0003677">
    <property type="term" value="F:DNA binding"/>
    <property type="evidence" value="ECO:0007669"/>
    <property type="project" value="UniProtKB-KW"/>
</dbReference>
<dbReference type="GO" id="GO:0003700">
    <property type="term" value="F:DNA-binding transcription factor activity"/>
    <property type="evidence" value="ECO:0007669"/>
    <property type="project" value="TreeGrafter"/>
</dbReference>
<dbReference type="GO" id="GO:0005829">
    <property type="term" value="C:cytosol"/>
    <property type="evidence" value="ECO:0007669"/>
    <property type="project" value="TreeGrafter"/>
</dbReference>
<evidence type="ECO:0000313" key="2">
    <source>
        <dbReference type="EMBL" id="BAZ93251.1"/>
    </source>
</evidence>
<dbReference type="OrthoDB" id="9808360at2"/>
<reference evidence="2 3" key="1">
    <citation type="submission" date="2017-05" db="EMBL/GenBank/DDBJ databases">
        <title>Thiocyanate degradation by Thiohalobacter thiocyanaticus FOKN1.</title>
        <authorList>
            <person name="Oshiki M."/>
            <person name="Fukushima T."/>
            <person name="Kawano S."/>
            <person name="Nakagawa J."/>
        </authorList>
    </citation>
    <scope>NUCLEOTIDE SEQUENCE [LARGE SCALE GENOMIC DNA]</scope>
    <source>
        <strain evidence="2 3">FOKN1</strain>
    </source>
</reference>
<dbReference type="Gene3D" id="1.10.10.10">
    <property type="entry name" value="Winged helix-like DNA-binding domain superfamily/Winged helix DNA-binding domain"/>
    <property type="match status" value="1"/>
</dbReference>
<keyword evidence="3" id="KW-1185">Reference proteome</keyword>
<keyword evidence="1" id="KW-0238">DNA-binding</keyword>
<dbReference type="NCBIfam" id="TIGR00738">
    <property type="entry name" value="rrf2_super"/>
    <property type="match status" value="1"/>
</dbReference>
<dbReference type="Pfam" id="PF02082">
    <property type="entry name" value="Rrf2"/>
    <property type="match status" value="1"/>
</dbReference>
<evidence type="ECO:0000256" key="1">
    <source>
        <dbReference type="ARBA" id="ARBA00023125"/>
    </source>
</evidence>
<accession>A0A1Z4VNS2</accession>
<proteinExistence type="predicted"/>
<dbReference type="Proteomes" id="UP000218765">
    <property type="component" value="Chromosome"/>
</dbReference>
<dbReference type="RefSeq" id="WP_096365043.1">
    <property type="nucleotide sequence ID" value="NZ_AP018052.1"/>
</dbReference>
<dbReference type="PROSITE" id="PS51197">
    <property type="entry name" value="HTH_RRF2_2"/>
    <property type="match status" value="1"/>
</dbReference>
<gene>
    <name evidence="2" type="ORF">FOKN1_0849</name>
</gene>
<evidence type="ECO:0000313" key="3">
    <source>
        <dbReference type="Proteomes" id="UP000218765"/>
    </source>
</evidence>
<protein>
    <submittedName>
        <fullName evidence="2">Transcriptional regulator</fullName>
    </submittedName>
</protein>
<name>A0A1Z4VNS2_9GAMM</name>